<organism evidence="2 3">
    <name type="scientific">Nocardia otitidiscaviarum</name>
    <dbReference type="NCBI Taxonomy" id="1823"/>
    <lineage>
        <taxon>Bacteria</taxon>
        <taxon>Bacillati</taxon>
        <taxon>Actinomycetota</taxon>
        <taxon>Actinomycetes</taxon>
        <taxon>Mycobacteriales</taxon>
        <taxon>Nocardiaceae</taxon>
        <taxon>Nocardia</taxon>
    </lineage>
</organism>
<dbReference type="AlphaFoldDB" id="A0A516NML0"/>
<protein>
    <submittedName>
        <fullName evidence="2">Uncharacterized protein</fullName>
    </submittedName>
</protein>
<name>A0A516NML0_9NOCA</name>
<evidence type="ECO:0000313" key="2">
    <source>
        <dbReference type="EMBL" id="QDP80142.1"/>
    </source>
</evidence>
<dbReference type="EMBL" id="CP041695">
    <property type="protein sequence ID" value="QDP80142.1"/>
    <property type="molecule type" value="Genomic_DNA"/>
</dbReference>
<dbReference type="Proteomes" id="UP000317039">
    <property type="component" value="Chromosome"/>
</dbReference>
<evidence type="ECO:0000256" key="1">
    <source>
        <dbReference type="SAM" id="MobiDB-lite"/>
    </source>
</evidence>
<sequence length="237" mass="25189">MIYTTKTCRRGHVVKRTVGTAIAATAVLLFNVGSTGGANATTDEFDRTELGANWITAGGGILHIAEGRLSADGTPSEPVSMAFHAVPAAGETQEVQATIRWNGRNPEHSAMSIALRADPATQHAGVHFWFTATSMGLSLLSWDGTTFTPAAGTDKYIPVWFKWPDGTTVRLRAEGDTYAAYLGDSPRPILSGTFTEEQVPHTNRYGGVHGQDDSEAPGGGEPPAVLDDFRFSTPAID</sequence>
<dbReference type="RefSeq" id="WP_143981464.1">
    <property type="nucleotide sequence ID" value="NZ_CP041695.1"/>
</dbReference>
<proteinExistence type="predicted"/>
<feature type="region of interest" description="Disordered" evidence="1">
    <location>
        <begin position="200"/>
        <end position="237"/>
    </location>
</feature>
<evidence type="ECO:0000313" key="3">
    <source>
        <dbReference type="Proteomes" id="UP000317039"/>
    </source>
</evidence>
<gene>
    <name evidence="2" type="ORF">FOH10_16910</name>
</gene>
<dbReference type="GeneID" id="80334050"/>
<accession>A0A516NML0</accession>
<dbReference type="KEGG" id="nod:FOH10_16910"/>
<reference evidence="2 3" key="1">
    <citation type="submission" date="2019-07" db="EMBL/GenBank/DDBJ databases">
        <title>Complete Genome Sequence and Methylome Analysis of Nocardia otitidis-caviarum NEB252.</title>
        <authorList>
            <person name="Fomenkov A."/>
            <person name="Anton B.P."/>
            <person name="Vincze T."/>
            <person name="Roberts R.J."/>
        </authorList>
    </citation>
    <scope>NUCLEOTIDE SEQUENCE [LARGE SCALE GENOMIC DNA]</scope>
    <source>
        <strain evidence="2 3">NEB252</strain>
    </source>
</reference>